<dbReference type="InterPro" id="IPR036871">
    <property type="entry name" value="PX_dom_sf"/>
</dbReference>
<evidence type="ECO:0000313" key="3">
    <source>
        <dbReference type="EMBL" id="DAZ97399.1"/>
    </source>
</evidence>
<dbReference type="GO" id="GO:0005769">
    <property type="term" value="C:early endosome"/>
    <property type="evidence" value="ECO:0007669"/>
    <property type="project" value="TreeGrafter"/>
</dbReference>
<proteinExistence type="predicted"/>
<dbReference type="InterPro" id="IPR001683">
    <property type="entry name" value="PX_dom"/>
</dbReference>
<dbReference type="CDD" id="cd06093">
    <property type="entry name" value="PX_domain"/>
    <property type="match status" value="1"/>
</dbReference>
<reference evidence="3" key="2">
    <citation type="journal article" date="2023" name="Microbiol Resour">
        <title>Decontamination and Annotation of the Draft Genome Sequence of the Oomycete Lagenidium giganteum ARSEF 373.</title>
        <authorList>
            <person name="Morgan W.R."/>
            <person name="Tartar A."/>
        </authorList>
    </citation>
    <scope>NUCLEOTIDE SEQUENCE</scope>
    <source>
        <strain evidence="3">ARSEF 373</strain>
    </source>
</reference>
<dbReference type="GO" id="GO:0035091">
    <property type="term" value="F:phosphatidylinositol binding"/>
    <property type="evidence" value="ECO:0007669"/>
    <property type="project" value="InterPro"/>
</dbReference>
<feature type="compositionally biased region" description="Polar residues" evidence="1">
    <location>
        <begin position="256"/>
        <end position="265"/>
    </location>
</feature>
<dbReference type="Proteomes" id="UP001146120">
    <property type="component" value="Unassembled WGS sequence"/>
</dbReference>
<gene>
    <name evidence="3" type="ORF">N0F65_011283</name>
</gene>
<dbReference type="PANTHER" id="PTHR22775">
    <property type="entry name" value="SORTING NEXIN"/>
    <property type="match status" value="1"/>
</dbReference>
<evidence type="ECO:0000313" key="4">
    <source>
        <dbReference type="Proteomes" id="UP001146120"/>
    </source>
</evidence>
<name>A0AAV2YVY6_9STRA</name>
<feature type="region of interest" description="Disordered" evidence="1">
    <location>
        <begin position="254"/>
        <end position="280"/>
    </location>
</feature>
<dbReference type="SMART" id="SM00312">
    <property type="entry name" value="PX"/>
    <property type="match status" value="1"/>
</dbReference>
<comment type="caution">
    <text evidence="3">The sequence shown here is derived from an EMBL/GenBank/DDBJ whole genome shotgun (WGS) entry which is preliminary data.</text>
</comment>
<dbReference type="EMBL" id="DAKRPA010000136">
    <property type="protein sequence ID" value="DAZ97399.1"/>
    <property type="molecule type" value="Genomic_DNA"/>
</dbReference>
<dbReference type="PANTHER" id="PTHR22775:SF3">
    <property type="entry name" value="SORTING NEXIN-13"/>
    <property type="match status" value="1"/>
</dbReference>
<dbReference type="Pfam" id="PF00787">
    <property type="entry name" value="PX"/>
    <property type="match status" value="1"/>
</dbReference>
<accession>A0AAV2YVY6</accession>
<feature type="compositionally biased region" description="Basic and acidic residues" evidence="1">
    <location>
        <begin position="270"/>
        <end position="280"/>
    </location>
</feature>
<dbReference type="Gene3D" id="3.30.1520.10">
    <property type="entry name" value="Phox-like domain"/>
    <property type="match status" value="1"/>
</dbReference>
<reference evidence="3" key="1">
    <citation type="submission" date="2022-11" db="EMBL/GenBank/DDBJ databases">
        <authorList>
            <person name="Morgan W.R."/>
            <person name="Tartar A."/>
        </authorList>
    </citation>
    <scope>NUCLEOTIDE SEQUENCE</scope>
    <source>
        <strain evidence="3">ARSEF 373</strain>
    </source>
</reference>
<organism evidence="3 4">
    <name type="scientific">Lagenidium giganteum</name>
    <dbReference type="NCBI Taxonomy" id="4803"/>
    <lineage>
        <taxon>Eukaryota</taxon>
        <taxon>Sar</taxon>
        <taxon>Stramenopiles</taxon>
        <taxon>Oomycota</taxon>
        <taxon>Peronosporomycetes</taxon>
        <taxon>Pythiales</taxon>
        <taxon>Pythiaceae</taxon>
    </lineage>
</organism>
<feature type="domain" description="PX" evidence="2">
    <location>
        <begin position="51"/>
        <end position="175"/>
    </location>
</feature>
<dbReference type="PROSITE" id="PS50195">
    <property type="entry name" value="PX"/>
    <property type="match status" value="1"/>
</dbReference>
<keyword evidence="4" id="KW-1185">Reference proteome</keyword>
<sequence>MRAIQAAPDAPQHLSKLVIRSSSVYGGGEGRPMVMGGTAIERSMVSVGSMAIYDVKPVVRTAKDKSHKQYTVYAVHVQNAISGRSWVVYRRYSDFLAFRELLMDHFKNYGELFSRLEEVVNDLYFPRKHKFRSKKSKVVEHRSEAFLNYLVAVHRVLISQHYLVRRDVSEIGLSILRGFLGSTMVRNADHMQYSNPKPVLQHLLHPANRTYVSQCGNLLTVPEDDKECEEIPEEFRDTAGTDWSSCDKLQFEEDQSSASTVSECDSPQRPWERKSRIIKK</sequence>
<evidence type="ECO:0000259" key="2">
    <source>
        <dbReference type="PROSITE" id="PS50195"/>
    </source>
</evidence>
<dbReference type="SUPFAM" id="SSF64268">
    <property type="entry name" value="PX domain"/>
    <property type="match status" value="1"/>
</dbReference>
<dbReference type="AlphaFoldDB" id="A0AAV2YVY6"/>
<protein>
    <recommendedName>
        <fullName evidence="2">PX domain-containing protein</fullName>
    </recommendedName>
</protein>
<evidence type="ECO:0000256" key="1">
    <source>
        <dbReference type="SAM" id="MobiDB-lite"/>
    </source>
</evidence>